<dbReference type="OrthoDB" id="9879505at2"/>
<proteinExistence type="predicted"/>
<dbReference type="AlphaFoldDB" id="A0A1M7HUQ8"/>
<gene>
    <name evidence="1" type="ORF">SAMN05444484_105136</name>
</gene>
<dbReference type="STRING" id="946677.SAMN05444484_105136"/>
<evidence type="ECO:0000313" key="1">
    <source>
        <dbReference type="EMBL" id="SHM32200.1"/>
    </source>
</evidence>
<keyword evidence="2" id="KW-1185">Reference proteome</keyword>
<sequence length="790" mass="95621">MKSNNAFKMEEKIIYKSGRNEKIISKEELHTVKNFFKNFYIDEELIRTEYISSNSNSNFTIYYLNNNQSIEEILLENNQFLDRSFHYKLFDKLGFTVYLFQSYDFRNLEQQSIIIKDKEENLVVKTGNSLKTYEDSSFFNFSKTIKSDAKYSILSRKVEEDSTVRVNYFENGDFKSAYFSNENLEMNLQEFLFTNDFSERYELNIDKDFFKSFFPVIPNSDFKIPEILIEYSDDYKNKIAFKEIFTERFFHKTLYLDKKKRLVERFAYGKIISKTNYLSKEENIEDFLEVMQNGIEYCFYHKPVIKNNCIYWEIIKYDEKGVLIEKRNEVYNYQDQLISVNYLLGNEFITHSLIKYCYKNNYESQILSIFKYDNCGSLSYIDDCGFDSDSMWEDTVWEMPNLKFETYIKRIEEPFFKSFFSEVPESSKDEIEIIYKNHLGKVIDETEIDKVYEYQKEVKINQLTKEIKTYKDNSCSFVEYYCSDQEKPEDFEFYSTRNYIVYHNKKHQNGYFVYDIFESVVETLEIGYYKGILVQDFFGREITRVIFKNDEMDLKYARKISYDNFKSELGYDHSTVIVNFEDSNKVLNYYSSEKTYTVDEFEKEQFSSLNKTNNSFFKSIFPFVPEMEGRIYEPFTFKLKFKKQENSFEPEEIRCLYTVDNKLKFAFDGYKKWSFLKDRSEVDLKLPELLYYDYNISFYNVKLADEIISCDVLYNLQFEENRYKEFNARLKISTRSFDFSYESDDPVFSFRKIFFENYEEELFCFYLNEERIWDTEISKEKLIMFLMKAS</sequence>
<organism evidence="1 2">
    <name type="scientific">Flavobacterium chilense</name>
    <dbReference type="NCBI Taxonomy" id="946677"/>
    <lineage>
        <taxon>Bacteria</taxon>
        <taxon>Pseudomonadati</taxon>
        <taxon>Bacteroidota</taxon>
        <taxon>Flavobacteriia</taxon>
        <taxon>Flavobacteriales</taxon>
        <taxon>Flavobacteriaceae</taxon>
        <taxon>Flavobacterium</taxon>
    </lineage>
</organism>
<accession>A0A1M7HUQ8</accession>
<dbReference type="RefSeq" id="WP_068842863.1">
    <property type="nucleotide sequence ID" value="NZ_FRBT01000005.1"/>
</dbReference>
<name>A0A1M7HUQ8_9FLAO</name>
<evidence type="ECO:0000313" key="2">
    <source>
        <dbReference type="Proteomes" id="UP000184028"/>
    </source>
</evidence>
<reference evidence="2" key="1">
    <citation type="submission" date="2016-11" db="EMBL/GenBank/DDBJ databases">
        <authorList>
            <person name="Varghese N."/>
            <person name="Submissions S."/>
        </authorList>
    </citation>
    <scope>NUCLEOTIDE SEQUENCE [LARGE SCALE GENOMIC DNA]</scope>
    <source>
        <strain evidence="2">DSM 24724</strain>
    </source>
</reference>
<dbReference type="Proteomes" id="UP000184028">
    <property type="component" value="Unassembled WGS sequence"/>
</dbReference>
<protein>
    <submittedName>
        <fullName evidence="1">Uncharacterized protein</fullName>
    </submittedName>
</protein>
<dbReference type="EMBL" id="FRBT01000005">
    <property type="protein sequence ID" value="SHM32200.1"/>
    <property type="molecule type" value="Genomic_DNA"/>
</dbReference>